<accession>A0A9P0BAI4</accession>
<evidence type="ECO:0000259" key="2">
    <source>
        <dbReference type="Pfam" id="PF00248"/>
    </source>
</evidence>
<dbReference type="PROSITE" id="PS00062">
    <property type="entry name" value="ALDOKETO_REDUCTASE_2"/>
    <property type="match status" value="1"/>
</dbReference>
<dbReference type="InterPro" id="IPR036812">
    <property type="entry name" value="NAD(P)_OxRdtase_dom_sf"/>
</dbReference>
<reference evidence="3" key="1">
    <citation type="submission" date="2021-12" db="EMBL/GenBank/DDBJ databases">
        <authorList>
            <person name="King R."/>
        </authorList>
    </citation>
    <scope>NUCLEOTIDE SEQUENCE</scope>
</reference>
<feature type="domain" description="NADP-dependent oxidoreductase" evidence="2">
    <location>
        <begin position="356"/>
        <end position="513"/>
    </location>
</feature>
<dbReference type="InterPro" id="IPR023210">
    <property type="entry name" value="NADP_OxRdtase_dom"/>
</dbReference>
<dbReference type="GO" id="GO:0016491">
    <property type="term" value="F:oxidoreductase activity"/>
    <property type="evidence" value="ECO:0007669"/>
    <property type="project" value="InterPro"/>
</dbReference>
<dbReference type="SUPFAM" id="SSF51430">
    <property type="entry name" value="NAD(P)-linked oxidoreductase"/>
    <property type="match status" value="1"/>
</dbReference>
<sequence>MAWCVVFFPDDKTYEVIPNSWILEEKESYFPNIQGFRLYEIIKKRQSPDDDWNIFSVKILGQYDDFTVAQSQCEAARRGEDLTKRADIKSDSITKGGKGSRVRKPNSKFNEFTNINTDDDELNKVNLTLPELKRKGNEVSTLAMCDSENNTIVIENEVDSYSNNAVLVENVSLILQKLDELDAKQEEFQRRMFRQQFIIENKIRDVENKLDKINVLNVPPNQDNRDYEDDQLLEMWNLFPLDNNEKIETMESALLDKNLFKSLARKFSLVGGETPKDITRSILYLMLTNEMAAMYSFDGAKGKLKFKSLKLFELLLASIRKNPKTTNATENEILPELRQWLAQAKFRKKNSDGYSDTDYLETWQGMEECHKAGLAKNIGVSNFNIDQLERLSANCQIQPAVNQIEVNPNLTQVELRKFCKEKNIAVTAFCPLGRNLAAPSATGQPVSATNDPEVAKIAQKYNKTTAQVVLRFLVEMGISVIPKSVNKGRIAQNIDIFDFSLTEEETNYLNSLNKNIRVSPMNNYKDHKFYPFER</sequence>
<evidence type="ECO:0000313" key="4">
    <source>
        <dbReference type="Proteomes" id="UP001154078"/>
    </source>
</evidence>
<dbReference type="AlphaFoldDB" id="A0A9P0BAI4"/>
<evidence type="ECO:0000256" key="1">
    <source>
        <dbReference type="SAM" id="MobiDB-lite"/>
    </source>
</evidence>
<dbReference type="InterPro" id="IPR020471">
    <property type="entry name" value="AKR"/>
</dbReference>
<dbReference type="PRINTS" id="PR00069">
    <property type="entry name" value="ALDKETRDTASE"/>
</dbReference>
<dbReference type="Pfam" id="PF00248">
    <property type="entry name" value="Aldo_ket_red"/>
    <property type="match status" value="1"/>
</dbReference>
<feature type="region of interest" description="Disordered" evidence="1">
    <location>
        <begin position="87"/>
        <end position="106"/>
    </location>
</feature>
<dbReference type="Proteomes" id="UP001154078">
    <property type="component" value="Chromosome 7"/>
</dbReference>
<name>A0A9P0BAI4_BRAAE</name>
<evidence type="ECO:0000313" key="3">
    <source>
        <dbReference type="EMBL" id="CAH0561255.1"/>
    </source>
</evidence>
<dbReference type="PANTHER" id="PTHR43827">
    <property type="entry name" value="2,5-DIKETO-D-GLUCONIC ACID REDUCTASE"/>
    <property type="match status" value="1"/>
</dbReference>
<dbReference type="EMBL" id="OV121138">
    <property type="protein sequence ID" value="CAH0561255.1"/>
    <property type="molecule type" value="Genomic_DNA"/>
</dbReference>
<dbReference type="PROSITE" id="PS00063">
    <property type="entry name" value="ALDOKETO_REDUCTASE_3"/>
    <property type="match status" value="1"/>
</dbReference>
<gene>
    <name evidence="3" type="ORF">MELIAE_LOCUS10831</name>
</gene>
<dbReference type="PANTHER" id="PTHR43827:SF14">
    <property type="entry name" value="NADP-DEPENDENT OXIDOREDUCTASE DOMAIN-CONTAINING PROTEIN"/>
    <property type="match status" value="1"/>
</dbReference>
<proteinExistence type="predicted"/>
<dbReference type="OrthoDB" id="6801526at2759"/>
<dbReference type="InterPro" id="IPR018170">
    <property type="entry name" value="Aldo/ket_reductase_CS"/>
</dbReference>
<dbReference type="Gene3D" id="3.20.20.100">
    <property type="entry name" value="NADP-dependent oxidoreductase domain"/>
    <property type="match status" value="1"/>
</dbReference>
<keyword evidence="4" id="KW-1185">Reference proteome</keyword>
<organism evidence="3 4">
    <name type="scientific">Brassicogethes aeneus</name>
    <name type="common">Rape pollen beetle</name>
    <name type="synonym">Meligethes aeneus</name>
    <dbReference type="NCBI Taxonomy" id="1431903"/>
    <lineage>
        <taxon>Eukaryota</taxon>
        <taxon>Metazoa</taxon>
        <taxon>Ecdysozoa</taxon>
        <taxon>Arthropoda</taxon>
        <taxon>Hexapoda</taxon>
        <taxon>Insecta</taxon>
        <taxon>Pterygota</taxon>
        <taxon>Neoptera</taxon>
        <taxon>Endopterygota</taxon>
        <taxon>Coleoptera</taxon>
        <taxon>Polyphaga</taxon>
        <taxon>Cucujiformia</taxon>
        <taxon>Nitidulidae</taxon>
        <taxon>Meligethinae</taxon>
        <taxon>Brassicogethes</taxon>
    </lineage>
</organism>
<protein>
    <recommendedName>
        <fullName evidence="2">NADP-dependent oxidoreductase domain-containing protein</fullName>
    </recommendedName>
</protein>